<protein>
    <submittedName>
        <fullName evidence="2">Uncharacterized protein</fullName>
    </submittedName>
</protein>
<dbReference type="AlphaFoldDB" id="A0AA38R2C2"/>
<feature type="signal peptide" evidence="1">
    <location>
        <begin position="1"/>
        <end position="22"/>
    </location>
</feature>
<reference evidence="2" key="1">
    <citation type="submission" date="2022-07" db="EMBL/GenBank/DDBJ databases">
        <title>Fungi with potential for degradation of polypropylene.</title>
        <authorList>
            <person name="Gostincar C."/>
        </authorList>
    </citation>
    <scope>NUCLEOTIDE SEQUENCE</scope>
    <source>
        <strain evidence="2">EXF-13287</strain>
    </source>
</reference>
<sequence length="189" mass="19859">MVSNILRIALLSTALFLGPVACQQLRGNIRLYQTNNMCDGSDGLWQCGNASPGQCCSIGATSFILSTNTQLTSAPGGGRTTHIIHGAQSGNLCAIVLNSDPACAKTSESMTAQGGSYSWRSNSAGRLRRGEDVEVAASAGEECLRPDTFHIVDGARTYVAAVDNTTISYVASLDREAKLAWAKENGEAL</sequence>
<evidence type="ECO:0000313" key="2">
    <source>
        <dbReference type="EMBL" id="KAJ9130537.1"/>
    </source>
</evidence>
<gene>
    <name evidence="2" type="ORF">NKR19_g9854</name>
</gene>
<name>A0AA38R2C2_9PEZI</name>
<proteinExistence type="predicted"/>
<comment type="caution">
    <text evidence="2">The sequence shown here is derived from an EMBL/GenBank/DDBJ whole genome shotgun (WGS) entry which is preliminary data.</text>
</comment>
<dbReference type="Proteomes" id="UP001174691">
    <property type="component" value="Unassembled WGS sequence"/>
</dbReference>
<organism evidence="2 3">
    <name type="scientific">Coniochaeta hoffmannii</name>
    <dbReference type="NCBI Taxonomy" id="91930"/>
    <lineage>
        <taxon>Eukaryota</taxon>
        <taxon>Fungi</taxon>
        <taxon>Dikarya</taxon>
        <taxon>Ascomycota</taxon>
        <taxon>Pezizomycotina</taxon>
        <taxon>Sordariomycetes</taxon>
        <taxon>Sordariomycetidae</taxon>
        <taxon>Coniochaetales</taxon>
        <taxon>Coniochaetaceae</taxon>
        <taxon>Coniochaeta</taxon>
    </lineage>
</organism>
<feature type="chain" id="PRO_5041369901" evidence="1">
    <location>
        <begin position="23"/>
        <end position="189"/>
    </location>
</feature>
<accession>A0AA38R2C2</accession>
<evidence type="ECO:0000313" key="3">
    <source>
        <dbReference type="Proteomes" id="UP001174691"/>
    </source>
</evidence>
<evidence type="ECO:0000256" key="1">
    <source>
        <dbReference type="SAM" id="SignalP"/>
    </source>
</evidence>
<dbReference type="EMBL" id="JANBVN010000265">
    <property type="protein sequence ID" value="KAJ9130537.1"/>
    <property type="molecule type" value="Genomic_DNA"/>
</dbReference>
<keyword evidence="3" id="KW-1185">Reference proteome</keyword>
<keyword evidence="1" id="KW-0732">Signal</keyword>